<protein>
    <recommendedName>
        <fullName evidence="4">UBA domain-containing protein</fullName>
    </recommendedName>
</protein>
<name>A0AAD5Q3L9_PYTIN</name>
<dbReference type="InterPro" id="IPR015940">
    <property type="entry name" value="UBA"/>
</dbReference>
<feature type="domain" description="UBA" evidence="4">
    <location>
        <begin position="339"/>
        <end position="380"/>
    </location>
</feature>
<dbReference type="InterPro" id="IPR013783">
    <property type="entry name" value="Ig-like_fold"/>
</dbReference>
<feature type="transmembrane region" description="Helical" evidence="3">
    <location>
        <begin position="45"/>
        <end position="65"/>
    </location>
</feature>
<dbReference type="InterPro" id="IPR032350">
    <property type="entry name" value="Nbr1_FW"/>
</dbReference>
<dbReference type="AlphaFoldDB" id="A0AAD5Q3L9"/>
<evidence type="ECO:0000256" key="1">
    <source>
        <dbReference type="ARBA" id="ARBA00004419"/>
    </source>
</evidence>
<dbReference type="CDD" id="cd14947">
    <property type="entry name" value="NBR1_like"/>
    <property type="match status" value="1"/>
</dbReference>
<evidence type="ECO:0000259" key="4">
    <source>
        <dbReference type="PROSITE" id="PS50030"/>
    </source>
</evidence>
<dbReference type="SUPFAM" id="SSF46934">
    <property type="entry name" value="UBA-like"/>
    <property type="match status" value="1"/>
</dbReference>
<dbReference type="EMBL" id="JAKCXM010000398">
    <property type="protein sequence ID" value="KAJ0394606.1"/>
    <property type="molecule type" value="Genomic_DNA"/>
</dbReference>
<evidence type="ECO:0000313" key="5">
    <source>
        <dbReference type="EMBL" id="KAJ0394606.1"/>
    </source>
</evidence>
<reference evidence="5" key="1">
    <citation type="submission" date="2021-12" db="EMBL/GenBank/DDBJ databases">
        <title>Prjna785345.</title>
        <authorList>
            <person name="Rujirawat T."/>
            <person name="Krajaejun T."/>
        </authorList>
    </citation>
    <scope>NUCLEOTIDE SEQUENCE</scope>
    <source>
        <strain evidence="5">Pi057C3</strain>
    </source>
</reference>
<dbReference type="Gene3D" id="2.60.40.10">
    <property type="entry name" value="Immunoglobulins"/>
    <property type="match status" value="1"/>
</dbReference>
<evidence type="ECO:0000256" key="3">
    <source>
        <dbReference type="SAM" id="Phobius"/>
    </source>
</evidence>
<dbReference type="Gene3D" id="1.10.8.10">
    <property type="entry name" value="DNA helicase RuvA subunit, C-terminal domain"/>
    <property type="match status" value="1"/>
</dbReference>
<keyword evidence="3" id="KW-1133">Transmembrane helix</keyword>
<evidence type="ECO:0000313" key="6">
    <source>
        <dbReference type="Proteomes" id="UP001209570"/>
    </source>
</evidence>
<keyword evidence="3" id="KW-0812">Transmembrane</keyword>
<feature type="transmembrane region" description="Helical" evidence="3">
    <location>
        <begin position="12"/>
        <end position="33"/>
    </location>
</feature>
<dbReference type="GO" id="GO:0005776">
    <property type="term" value="C:autophagosome"/>
    <property type="evidence" value="ECO:0007669"/>
    <property type="project" value="UniProtKB-SubCell"/>
</dbReference>
<dbReference type="InterPro" id="IPR009060">
    <property type="entry name" value="UBA-like_sf"/>
</dbReference>
<evidence type="ECO:0000256" key="2">
    <source>
        <dbReference type="SAM" id="MobiDB-lite"/>
    </source>
</evidence>
<organism evidence="5 6">
    <name type="scientific">Pythium insidiosum</name>
    <name type="common">Pythiosis disease agent</name>
    <dbReference type="NCBI Taxonomy" id="114742"/>
    <lineage>
        <taxon>Eukaryota</taxon>
        <taxon>Sar</taxon>
        <taxon>Stramenopiles</taxon>
        <taxon>Oomycota</taxon>
        <taxon>Peronosporomycetes</taxon>
        <taxon>Pythiales</taxon>
        <taxon>Pythiaceae</taxon>
        <taxon>Pythium</taxon>
    </lineage>
</organism>
<comment type="caution">
    <text evidence="5">The sequence shown here is derived from an EMBL/GenBank/DDBJ whole genome shotgun (WGS) entry which is preliminary data.</text>
</comment>
<dbReference type="Proteomes" id="UP001209570">
    <property type="component" value="Unassembled WGS sequence"/>
</dbReference>
<accession>A0AAD5Q3L9</accession>
<comment type="subcellular location">
    <subcellularLocation>
        <location evidence="1">Cytoplasmic vesicle</location>
        <location evidence="1">Autophagosome</location>
    </subcellularLocation>
</comment>
<dbReference type="PROSITE" id="PS50030">
    <property type="entry name" value="UBA"/>
    <property type="match status" value="1"/>
</dbReference>
<dbReference type="PANTHER" id="PTHR20930:SF0">
    <property type="entry name" value="PROTEIN ILRUN"/>
    <property type="match status" value="1"/>
</dbReference>
<keyword evidence="6" id="KW-1185">Reference proteome</keyword>
<feature type="compositionally biased region" description="Acidic residues" evidence="2">
    <location>
        <begin position="260"/>
        <end position="272"/>
    </location>
</feature>
<feature type="region of interest" description="Disordered" evidence="2">
    <location>
        <begin position="236"/>
        <end position="314"/>
    </location>
</feature>
<sequence>MATIITPTVTTTATTITITITIIIAQVITITATTTATTTTATTTTAITTMVIATLTIVLATMAIARLRHHFSTEIVKSWKVKNSGDIAWPEGCVLKMQSGRFGVSPFEGDPSLINVAVPPVGPGQEYIIETQLTTPSESGRYRAFWRMTNPAGKCFGHRLWIDVTVSEEVVIDESAIISNLVPATEEVSTVSEHVQLEESEAEPIAVSGLTNSELVDDLVADAVVASIAPGEDAVESDDGVVVGNDIDSDDSFSIRSEASSEDASDTSDTDASDVSSESSNDSDESDDSSDSDSDANEVEDRVSEASVGSTISETDEAVAAVLTQDQNEQSEQVDIVEELYNEALAVLESMGFGDKEVNRRVLAEWGGNITDAVESLLKEE</sequence>
<keyword evidence="3" id="KW-0472">Membrane</keyword>
<gene>
    <name evidence="5" type="ORF">P43SY_003349</name>
</gene>
<proteinExistence type="predicted"/>
<dbReference type="PANTHER" id="PTHR20930">
    <property type="entry name" value="OVARIAN CARCINOMA ANTIGEN CA125-RELATED"/>
    <property type="match status" value="1"/>
</dbReference>
<dbReference type="Pfam" id="PF16158">
    <property type="entry name" value="N_BRCA1_IG"/>
    <property type="match status" value="1"/>
</dbReference>
<feature type="compositionally biased region" description="Acidic residues" evidence="2">
    <location>
        <begin position="281"/>
        <end position="298"/>
    </location>
</feature>